<dbReference type="InterPro" id="IPR002903">
    <property type="entry name" value="RsmH"/>
</dbReference>
<feature type="binding site" evidence="6">
    <location>
        <position position="75"/>
    </location>
    <ligand>
        <name>S-adenosyl-L-methionine</name>
        <dbReference type="ChEBI" id="CHEBI:59789"/>
    </ligand>
</feature>
<feature type="binding site" evidence="6">
    <location>
        <position position="52"/>
    </location>
    <ligand>
        <name>S-adenosyl-L-methionine</name>
        <dbReference type="ChEBI" id="CHEBI:59789"/>
    </ligand>
</feature>
<dbReference type="PIRSF" id="PIRSF004486">
    <property type="entry name" value="MraW"/>
    <property type="match status" value="1"/>
</dbReference>
<dbReference type="SUPFAM" id="SSF53335">
    <property type="entry name" value="S-adenosyl-L-methionine-dependent methyltransferases"/>
    <property type="match status" value="1"/>
</dbReference>
<sequence length="292" mass="32276">MSIHMPVLAGEIKVLLNLKEGDIAIDATLGAGGHAREMLVAVGNSGRMLAIEQDEEMIKMFGKAPQNLTIENANFRNIDELAAKNGFTGAGAILFDLGISRWHYTESGRGFTFGNPDEPLIMNLDTASEVSAASILNSMDEKGLAEMFTELGEISPDVSRRLAREIVNARKRRKFIKVGDLLEVAGKVMLKRRGKIHEATKIFQALRIKVNEELENLNVAEKKAFEILAPGGRLAIISFHSLEDRIIKNYFRELAKDGKAVILTKKPVTAQREEILKNPSARSAKLRVIEKT</sequence>
<evidence type="ECO:0000256" key="2">
    <source>
        <dbReference type="ARBA" id="ARBA00022552"/>
    </source>
</evidence>
<comment type="subcellular location">
    <subcellularLocation>
        <location evidence="6">Cytoplasm</location>
    </subcellularLocation>
</comment>
<dbReference type="GO" id="GO:0071424">
    <property type="term" value="F:rRNA (cytosine-N4-)-methyltransferase activity"/>
    <property type="evidence" value="ECO:0007669"/>
    <property type="project" value="UniProtKB-UniRule"/>
</dbReference>
<accession>A0A0G1K3E9</accession>
<dbReference type="NCBIfam" id="TIGR00006">
    <property type="entry name" value="16S rRNA (cytosine(1402)-N(4))-methyltransferase RsmH"/>
    <property type="match status" value="1"/>
</dbReference>
<dbReference type="InterPro" id="IPR023397">
    <property type="entry name" value="SAM-dep_MeTrfase_MraW_recog"/>
</dbReference>
<dbReference type="GO" id="GO:0005737">
    <property type="term" value="C:cytoplasm"/>
    <property type="evidence" value="ECO:0007669"/>
    <property type="project" value="UniProtKB-SubCell"/>
</dbReference>
<evidence type="ECO:0000256" key="3">
    <source>
        <dbReference type="ARBA" id="ARBA00022603"/>
    </source>
</evidence>
<dbReference type="EC" id="2.1.1.199" evidence="6"/>
<dbReference type="EMBL" id="LCHU01000001">
    <property type="protein sequence ID" value="KKT42339.1"/>
    <property type="molecule type" value="Genomic_DNA"/>
</dbReference>
<evidence type="ECO:0000256" key="5">
    <source>
        <dbReference type="ARBA" id="ARBA00022691"/>
    </source>
</evidence>
<keyword evidence="3 6" id="KW-0489">Methyltransferase</keyword>
<comment type="catalytic activity">
    <reaction evidence="6">
        <text>cytidine(1402) in 16S rRNA + S-adenosyl-L-methionine = N(4)-methylcytidine(1402) in 16S rRNA + S-adenosyl-L-homocysteine + H(+)</text>
        <dbReference type="Rhea" id="RHEA:42928"/>
        <dbReference type="Rhea" id="RHEA-COMP:10286"/>
        <dbReference type="Rhea" id="RHEA-COMP:10287"/>
        <dbReference type="ChEBI" id="CHEBI:15378"/>
        <dbReference type="ChEBI" id="CHEBI:57856"/>
        <dbReference type="ChEBI" id="CHEBI:59789"/>
        <dbReference type="ChEBI" id="CHEBI:74506"/>
        <dbReference type="ChEBI" id="CHEBI:82748"/>
        <dbReference type="EC" id="2.1.1.199"/>
    </reaction>
</comment>
<evidence type="ECO:0000256" key="4">
    <source>
        <dbReference type="ARBA" id="ARBA00022679"/>
    </source>
</evidence>
<dbReference type="SUPFAM" id="SSF81799">
    <property type="entry name" value="Putative methyltransferase TM0872, insert domain"/>
    <property type="match status" value="1"/>
</dbReference>
<name>A0A0G1K3E9_9BACT</name>
<comment type="caution">
    <text evidence="7">The sequence shown here is derived from an EMBL/GenBank/DDBJ whole genome shotgun (WGS) entry which is preliminary data.</text>
</comment>
<feature type="binding site" evidence="6">
    <location>
        <position position="96"/>
    </location>
    <ligand>
        <name>S-adenosyl-L-methionine</name>
        <dbReference type="ChEBI" id="CHEBI:59789"/>
    </ligand>
</feature>
<dbReference type="PANTHER" id="PTHR11265">
    <property type="entry name" value="S-ADENOSYL-METHYLTRANSFERASE MRAW"/>
    <property type="match status" value="1"/>
</dbReference>
<dbReference type="PANTHER" id="PTHR11265:SF0">
    <property type="entry name" value="12S RRNA N4-METHYLCYTIDINE METHYLTRANSFERASE"/>
    <property type="match status" value="1"/>
</dbReference>
<keyword evidence="4 6" id="KW-0808">Transferase</keyword>
<evidence type="ECO:0000313" key="8">
    <source>
        <dbReference type="Proteomes" id="UP000034736"/>
    </source>
</evidence>
<organism evidence="7 8">
    <name type="scientific">Candidatus Giovannonibacteria bacterium GW2011_GWA2_44_13b</name>
    <dbReference type="NCBI Taxonomy" id="1618647"/>
    <lineage>
        <taxon>Bacteria</taxon>
        <taxon>Candidatus Giovannoniibacteriota</taxon>
    </lineage>
</organism>
<dbReference type="Gene3D" id="1.10.150.170">
    <property type="entry name" value="Putative methyltransferase TM0872, insert domain"/>
    <property type="match status" value="1"/>
</dbReference>
<comment type="similarity">
    <text evidence="1 6">Belongs to the methyltransferase superfamily. RsmH family.</text>
</comment>
<dbReference type="GO" id="GO:0070475">
    <property type="term" value="P:rRNA base methylation"/>
    <property type="evidence" value="ECO:0007669"/>
    <property type="project" value="UniProtKB-UniRule"/>
</dbReference>
<evidence type="ECO:0000256" key="6">
    <source>
        <dbReference type="HAMAP-Rule" id="MF_01007"/>
    </source>
</evidence>
<dbReference type="PATRIC" id="fig|1618647.3.peg.62"/>
<dbReference type="STRING" id="1618647.UW30_C0001G0064"/>
<dbReference type="HAMAP" id="MF_01007">
    <property type="entry name" value="16SrRNA_methyltr_H"/>
    <property type="match status" value="1"/>
</dbReference>
<keyword evidence="2 6" id="KW-0698">rRNA processing</keyword>
<evidence type="ECO:0000256" key="1">
    <source>
        <dbReference type="ARBA" id="ARBA00010396"/>
    </source>
</evidence>
<dbReference type="Gene3D" id="3.40.50.150">
    <property type="entry name" value="Vaccinia Virus protein VP39"/>
    <property type="match status" value="1"/>
</dbReference>
<dbReference type="Pfam" id="PF01795">
    <property type="entry name" value="Methyltransf_5"/>
    <property type="match status" value="1"/>
</dbReference>
<comment type="function">
    <text evidence="6">Specifically methylates the N4 position of cytidine in position 1402 (C1402) of 16S rRNA.</text>
</comment>
<reference evidence="7 8" key="1">
    <citation type="journal article" date="2015" name="Nature">
        <title>rRNA introns, odd ribosomes, and small enigmatic genomes across a large radiation of phyla.</title>
        <authorList>
            <person name="Brown C.T."/>
            <person name="Hug L.A."/>
            <person name="Thomas B.C."/>
            <person name="Sharon I."/>
            <person name="Castelle C.J."/>
            <person name="Singh A."/>
            <person name="Wilkins M.J."/>
            <person name="Williams K.H."/>
            <person name="Banfield J.F."/>
        </authorList>
    </citation>
    <scope>NUCLEOTIDE SEQUENCE [LARGE SCALE GENOMIC DNA]</scope>
</reference>
<keyword evidence="6" id="KW-0963">Cytoplasm</keyword>
<proteinExistence type="inferred from homology"/>
<protein>
    <recommendedName>
        <fullName evidence="6">Ribosomal RNA small subunit methyltransferase H</fullName>
        <ecNumber evidence="6">2.1.1.199</ecNumber>
    </recommendedName>
    <alternativeName>
        <fullName evidence="6">16S rRNA m(4)C1402 methyltransferase</fullName>
    </alternativeName>
    <alternativeName>
        <fullName evidence="6">rRNA (cytosine-N(4)-)-methyltransferase RsmH</fullName>
    </alternativeName>
</protein>
<evidence type="ECO:0000313" key="7">
    <source>
        <dbReference type="EMBL" id="KKT42339.1"/>
    </source>
</evidence>
<keyword evidence="5 6" id="KW-0949">S-adenosyl-L-methionine</keyword>
<gene>
    <name evidence="6" type="primary">rsmH</name>
    <name evidence="7" type="ORF">UW30_C0001G0064</name>
</gene>
<dbReference type="AlphaFoldDB" id="A0A0G1K3E9"/>
<feature type="binding site" evidence="6">
    <location>
        <position position="103"/>
    </location>
    <ligand>
        <name>S-adenosyl-L-methionine</name>
        <dbReference type="ChEBI" id="CHEBI:59789"/>
    </ligand>
</feature>
<dbReference type="Proteomes" id="UP000034736">
    <property type="component" value="Unassembled WGS sequence"/>
</dbReference>
<feature type="binding site" evidence="6">
    <location>
        <begin position="32"/>
        <end position="34"/>
    </location>
    <ligand>
        <name>S-adenosyl-L-methionine</name>
        <dbReference type="ChEBI" id="CHEBI:59789"/>
    </ligand>
</feature>
<dbReference type="InterPro" id="IPR029063">
    <property type="entry name" value="SAM-dependent_MTases_sf"/>
</dbReference>